<dbReference type="InterPro" id="IPR013325">
    <property type="entry name" value="RNA_pol_sigma_r2"/>
</dbReference>
<comment type="similarity">
    <text evidence="1">Belongs to the sigma-70 factor family. ECF subfamily.</text>
</comment>
<dbReference type="SUPFAM" id="SSF88946">
    <property type="entry name" value="Sigma2 domain of RNA polymerase sigma factors"/>
    <property type="match status" value="1"/>
</dbReference>
<evidence type="ECO:0000313" key="7">
    <source>
        <dbReference type="EMBL" id="AIT08364.1"/>
    </source>
</evidence>
<keyword evidence="2" id="KW-0805">Transcription regulation</keyword>
<dbReference type="Pfam" id="PF08281">
    <property type="entry name" value="Sigma70_r4_2"/>
    <property type="match status" value="1"/>
</dbReference>
<evidence type="ECO:0008006" key="9">
    <source>
        <dbReference type="Google" id="ProtNLM"/>
    </source>
</evidence>
<dbReference type="EMBL" id="CP009572">
    <property type="protein sequence ID" value="AIT08364.1"/>
    <property type="molecule type" value="Genomic_DNA"/>
</dbReference>
<evidence type="ECO:0000259" key="5">
    <source>
        <dbReference type="Pfam" id="PF04542"/>
    </source>
</evidence>
<dbReference type="Proteomes" id="UP000033200">
    <property type="component" value="Plasmid STP1"/>
</dbReference>
<dbReference type="KEGG" id="stax:MC45_17605"/>
<gene>
    <name evidence="7" type="ORF">MC45_17605</name>
</gene>
<organism evidence="7 8">
    <name type="scientific">Sphingomonas taxi</name>
    <dbReference type="NCBI Taxonomy" id="1549858"/>
    <lineage>
        <taxon>Bacteria</taxon>
        <taxon>Pseudomonadati</taxon>
        <taxon>Pseudomonadota</taxon>
        <taxon>Alphaproteobacteria</taxon>
        <taxon>Sphingomonadales</taxon>
        <taxon>Sphingomonadaceae</taxon>
        <taxon>Sphingomonas</taxon>
    </lineage>
</organism>
<dbReference type="InterPro" id="IPR007627">
    <property type="entry name" value="RNA_pol_sigma70_r2"/>
</dbReference>
<dbReference type="HOGENOM" id="CLU_047691_12_3_5"/>
<dbReference type="NCBIfam" id="TIGR02937">
    <property type="entry name" value="sigma70-ECF"/>
    <property type="match status" value="1"/>
</dbReference>
<dbReference type="Gene3D" id="1.10.1740.10">
    <property type="match status" value="1"/>
</dbReference>
<dbReference type="InterPro" id="IPR039425">
    <property type="entry name" value="RNA_pol_sigma-70-like"/>
</dbReference>
<evidence type="ECO:0000313" key="8">
    <source>
        <dbReference type="Proteomes" id="UP000033200"/>
    </source>
</evidence>
<name>A0A097ELB3_9SPHN</name>
<keyword evidence="7" id="KW-0614">Plasmid</keyword>
<proteinExistence type="inferred from homology"/>
<dbReference type="GO" id="GO:0006352">
    <property type="term" value="P:DNA-templated transcription initiation"/>
    <property type="evidence" value="ECO:0007669"/>
    <property type="project" value="InterPro"/>
</dbReference>
<protein>
    <recommendedName>
        <fullName evidence="9">RNA polymerase subunit sigma-24</fullName>
    </recommendedName>
</protein>
<keyword evidence="8" id="KW-1185">Reference proteome</keyword>
<evidence type="ECO:0000256" key="3">
    <source>
        <dbReference type="ARBA" id="ARBA00023082"/>
    </source>
</evidence>
<dbReference type="Gene3D" id="1.10.10.10">
    <property type="entry name" value="Winged helix-like DNA-binding domain superfamily/Winged helix DNA-binding domain"/>
    <property type="match status" value="1"/>
</dbReference>
<keyword evidence="3" id="KW-0731">Sigma factor</keyword>
<dbReference type="InterPro" id="IPR013249">
    <property type="entry name" value="RNA_pol_sigma70_r4_t2"/>
</dbReference>
<evidence type="ECO:0000256" key="2">
    <source>
        <dbReference type="ARBA" id="ARBA00023015"/>
    </source>
</evidence>
<feature type="domain" description="RNA polymerase sigma-70 region 2" evidence="5">
    <location>
        <begin position="10"/>
        <end position="70"/>
    </location>
</feature>
<evidence type="ECO:0000256" key="4">
    <source>
        <dbReference type="ARBA" id="ARBA00023163"/>
    </source>
</evidence>
<reference evidence="7 8" key="1">
    <citation type="submission" date="2014-09" db="EMBL/GenBank/DDBJ databases">
        <title>Using Illumina technology Improving SMRT sequencing Genome Assembly by RASTools.</title>
        <authorList>
            <person name="Zhou Y."/>
            <person name="Ma T."/>
            <person name="Liu T."/>
        </authorList>
    </citation>
    <scope>NUCLEOTIDE SEQUENCE [LARGE SCALE GENOMIC DNA]</scope>
    <source>
        <strain evidence="7 8">ATCC 55669</strain>
        <plasmid evidence="8">Plasmid STP1</plasmid>
    </source>
</reference>
<evidence type="ECO:0000259" key="6">
    <source>
        <dbReference type="Pfam" id="PF08281"/>
    </source>
</evidence>
<keyword evidence="4" id="KW-0804">Transcription</keyword>
<dbReference type="PANTHER" id="PTHR43133">
    <property type="entry name" value="RNA POLYMERASE ECF-TYPE SIGMA FACTO"/>
    <property type="match status" value="1"/>
</dbReference>
<dbReference type="GO" id="GO:0016987">
    <property type="term" value="F:sigma factor activity"/>
    <property type="evidence" value="ECO:0007669"/>
    <property type="project" value="UniProtKB-KW"/>
</dbReference>
<dbReference type="PANTHER" id="PTHR43133:SF63">
    <property type="entry name" value="RNA POLYMERASE SIGMA FACTOR FECI-RELATED"/>
    <property type="match status" value="1"/>
</dbReference>
<accession>A0A097ELB3</accession>
<dbReference type="GO" id="GO:0003677">
    <property type="term" value="F:DNA binding"/>
    <property type="evidence" value="ECO:0007669"/>
    <property type="project" value="InterPro"/>
</dbReference>
<sequence length="164" mass="18707">MIVRDIADLDRRLRRFVGRLAPREESGDIVQEAWLRALPGLRQGHVLDPAAYLFRVVRSVVIDRGARHRRAAQVLVDAGDRVEDVADRAASPETQALARDRLARIRRIADTLPPRAREAFLMRRFEDLDQATIAERMNISRGMVEKHLRLALAQIARTLDECDP</sequence>
<geneLocation type="plasmid" evidence="7 8">
    <name>STP1</name>
</geneLocation>
<dbReference type="SUPFAM" id="SSF88659">
    <property type="entry name" value="Sigma3 and sigma4 domains of RNA polymerase sigma factors"/>
    <property type="match status" value="1"/>
</dbReference>
<dbReference type="AlphaFoldDB" id="A0A097ELB3"/>
<dbReference type="Pfam" id="PF04542">
    <property type="entry name" value="Sigma70_r2"/>
    <property type="match status" value="1"/>
</dbReference>
<dbReference type="InterPro" id="IPR013324">
    <property type="entry name" value="RNA_pol_sigma_r3/r4-like"/>
</dbReference>
<dbReference type="eggNOG" id="COG1595">
    <property type="taxonomic scope" value="Bacteria"/>
</dbReference>
<dbReference type="InterPro" id="IPR036388">
    <property type="entry name" value="WH-like_DNA-bd_sf"/>
</dbReference>
<evidence type="ECO:0000256" key="1">
    <source>
        <dbReference type="ARBA" id="ARBA00010641"/>
    </source>
</evidence>
<dbReference type="InterPro" id="IPR014284">
    <property type="entry name" value="RNA_pol_sigma-70_dom"/>
</dbReference>
<feature type="domain" description="RNA polymerase sigma factor 70 region 4 type 2" evidence="6">
    <location>
        <begin position="103"/>
        <end position="154"/>
    </location>
</feature>